<feature type="transmembrane region" description="Helical" evidence="2">
    <location>
        <begin position="233"/>
        <end position="252"/>
    </location>
</feature>
<sequence length="1199" mass="128994">MPTTAHRPFSRRAWVYSTLAWFLFAFLQSPGLTSADTKLNLTANPWGFLRQALYPWTDTFPLGQLQNQAYGYLFPHGLFFAVFSFLPDWVTQRLWWGLLLALAFAGTVLLLQRLSIGSRGSRVIAGILFALSPRILTTLGAISSEAWVCALVPWVLLPVASAAMLGRDAAGSRADNRSWPNRRTRSYLAKYALLSALAVLCLGAVNAVATAVAILPAVIFWLGMCIRRPRVGLYFALWWVPAGLLATFWWIGPLLLLGKYSPPFTDYIESASLTTNWMNLAEVLRGTTSWTPFLSAERQGGYELVGEPVFVAGTLLVAFLGLWGLTRPQLPFARCWLTILLLGVAAMVFATAPISPLASWGRIFLDGAGAPLRNLHKFDPLVRLALVVGLAHGLAHLPWPGLSRERWARWLHPEKNAEVPRAIAICLLVAVVTATGWSGRIAAADAYRSVPDYWTEAADWLNSEVAKEAGETHAPARTMILPKARFARQTWGNTRDEPAQPLLDVPWVVRDSVPLVQPEAIRGLDGVQRELEAGTAIPSLSAALWQQGVGYLALRFDLTTAADTPGAKRIERTLERSGGFSKAAAFGDDEQVQIYRVDPVAPDAGGTGSTVGTVGTAGDLQIIDAERLDVTHSSAESLPRLAAADAALGRQGPARARVGASQGKELELPAQTVTDTPALRDHNYGNVVGADSEIRGEDDPVQVLNPVRDYPVRDADGQELAPEQMTRVEGRGEVRVSSTAADPTSFGGAETYSSATSAVDGSHRTAWRPTVGNVAGQYIEFRLDEAYNKLGLHLDIQGRPARVQVTTYLQGKTVSGTSATLKAGETNKVKVPAGRADAIRVTIVGSFGDFGISEAKVLADGEKDVTPQRVPTVPPVDGGSAGATLNRWVFGQEINESVMLRAFEVPEAIGNGAGELPVVVHTSECAGDDQVPVTIDGKDYSCGDTLNLPAGKHVLSTTARWVALSVAEPLFGAAVRDTPAAQPLEQARPREQLAPGEQSARLEPSDKKRVLFSPSQANPGRIATLEEDGETTQLTPITVNGWQQGWIVPEGKAGLVTIHFEGTKLYRAWLAIGLLAALVLVGLCIFVVQRTRRMPGLPERMEAVAGAANKTQPTKHALRSKRFRRVILVGKAITGAAAFLALLLCIRGAWGSGNYYAGGFVVNGALAVVLLAVVVSVLASRTERHQELIARRAGSSTNE</sequence>
<feature type="transmembrane region" description="Helical" evidence="2">
    <location>
        <begin position="123"/>
        <end position="142"/>
    </location>
</feature>
<evidence type="ECO:0000313" key="5">
    <source>
        <dbReference type="Proteomes" id="UP000000545"/>
    </source>
</evidence>
<keyword evidence="5" id="KW-1185">Reference proteome</keyword>
<dbReference type="HOGENOM" id="CLU_003192_1_0_11"/>
<dbReference type="Proteomes" id="UP000000545">
    <property type="component" value="Chromosome"/>
</dbReference>
<feature type="transmembrane region" description="Helical" evidence="2">
    <location>
        <begin position="308"/>
        <end position="325"/>
    </location>
</feature>
<keyword evidence="2" id="KW-1133">Transmembrane helix</keyword>
<keyword evidence="2" id="KW-0472">Membrane</keyword>
<dbReference type="InterPro" id="IPR021798">
    <property type="entry name" value="AftD_N"/>
</dbReference>
<feature type="transmembrane region" description="Helical" evidence="2">
    <location>
        <begin position="1126"/>
        <end position="1150"/>
    </location>
</feature>
<feature type="transmembrane region" description="Helical" evidence="2">
    <location>
        <begin position="381"/>
        <end position="399"/>
    </location>
</feature>
<dbReference type="STRING" id="306537.jk0166"/>
<dbReference type="Pfam" id="PF11847">
    <property type="entry name" value="GT-C_AftD"/>
    <property type="match status" value="1"/>
</dbReference>
<feature type="region of interest" description="Disordered" evidence="1">
    <location>
        <begin position="981"/>
        <end position="1014"/>
    </location>
</feature>
<feature type="transmembrane region" description="Helical" evidence="2">
    <location>
        <begin position="419"/>
        <end position="439"/>
    </location>
</feature>
<organism evidence="4 5">
    <name type="scientific">Corynebacterium jeikeium (strain K411)</name>
    <dbReference type="NCBI Taxonomy" id="306537"/>
    <lineage>
        <taxon>Bacteria</taxon>
        <taxon>Bacillati</taxon>
        <taxon>Actinomycetota</taxon>
        <taxon>Actinomycetes</taxon>
        <taxon>Mycobacteriales</taxon>
        <taxon>Corynebacteriaceae</taxon>
        <taxon>Corynebacterium</taxon>
    </lineage>
</organism>
<feature type="region of interest" description="Disordered" evidence="1">
    <location>
        <begin position="734"/>
        <end position="763"/>
    </location>
</feature>
<feature type="transmembrane region" description="Helical" evidence="2">
    <location>
        <begin position="337"/>
        <end position="361"/>
    </location>
</feature>
<dbReference type="AlphaFoldDB" id="Q4JXY9"/>
<dbReference type="PATRIC" id="fig|306537.10.peg.178"/>
<name>Q4JXY9_CORJK</name>
<evidence type="ECO:0000259" key="3">
    <source>
        <dbReference type="Pfam" id="PF11847"/>
    </source>
</evidence>
<accession>Q4JXY9</accession>
<protein>
    <submittedName>
        <fullName evidence="4">Putative membrane protein</fullName>
    </submittedName>
</protein>
<keyword evidence="2" id="KW-0812">Transmembrane</keyword>
<evidence type="ECO:0000256" key="2">
    <source>
        <dbReference type="SAM" id="Phobius"/>
    </source>
</evidence>
<feature type="domain" description="Alpha-(1-&gt;3)-arabinofuranosyltransferase N-terminal GT-C" evidence="3">
    <location>
        <begin position="21"/>
        <end position="707"/>
    </location>
</feature>
<dbReference type="eggNOG" id="COG4981">
    <property type="taxonomic scope" value="Bacteria"/>
</dbReference>
<feature type="transmembrane region" description="Helical" evidence="2">
    <location>
        <begin position="1156"/>
        <end position="1179"/>
    </location>
</feature>
<feature type="transmembrane region" description="Helical" evidence="2">
    <location>
        <begin position="148"/>
        <end position="166"/>
    </location>
</feature>
<dbReference type="KEGG" id="cjk:jk0166"/>
<dbReference type="OrthoDB" id="5242711at2"/>
<feature type="transmembrane region" description="Helical" evidence="2">
    <location>
        <begin position="1068"/>
        <end position="1088"/>
    </location>
</feature>
<feature type="transmembrane region" description="Helical" evidence="2">
    <location>
        <begin position="94"/>
        <end position="111"/>
    </location>
</feature>
<dbReference type="Gene3D" id="2.60.120.260">
    <property type="entry name" value="Galactose-binding domain-like"/>
    <property type="match status" value="1"/>
</dbReference>
<feature type="transmembrane region" description="Helical" evidence="2">
    <location>
        <begin position="187"/>
        <end position="205"/>
    </location>
</feature>
<reference evidence="4 5" key="1">
    <citation type="journal article" date="2005" name="J. Bacteriol.">
        <title>Complete genome sequence and analysis of the multiresistant nosocomial pathogen Corynebacterium jeikeium K411, a lipid-requiring bacterium of the human skin flora.</title>
        <authorList>
            <person name="Tauch A."/>
            <person name="Kaiser O."/>
            <person name="Hain T."/>
            <person name="Goesmann A."/>
            <person name="Weisshaar B."/>
            <person name="Albersmeier A."/>
            <person name="Bekel T."/>
            <person name="Bischoff N."/>
            <person name="Brune I."/>
            <person name="Chakraborty T."/>
            <person name="Kalinowski J."/>
            <person name="Meyer F."/>
            <person name="Rupp O."/>
            <person name="Schneiker S."/>
            <person name="Viehoever P."/>
            <person name="Puehler A."/>
        </authorList>
    </citation>
    <scope>NUCLEOTIDE SEQUENCE [LARGE SCALE GENOMIC DNA]</scope>
    <source>
        <strain evidence="4 5">K411</strain>
    </source>
</reference>
<evidence type="ECO:0000256" key="1">
    <source>
        <dbReference type="SAM" id="MobiDB-lite"/>
    </source>
</evidence>
<dbReference type="EMBL" id="CR931997">
    <property type="protein sequence ID" value="CAI36318.1"/>
    <property type="molecule type" value="Genomic_DNA"/>
</dbReference>
<dbReference type="GO" id="GO:0016740">
    <property type="term" value="F:transferase activity"/>
    <property type="evidence" value="ECO:0007669"/>
    <property type="project" value="InterPro"/>
</dbReference>
<gene>
    <name evidence="4" type="ordered locus">jk0166</name>
</gene>
<proteinExistence type="predicted"/>
<evidence type="ECO:0000313" key="4">
    <source>
        <dbReference type="EMBL" id="CAI36318.1"/>
    </source>
</evidence>